<feature type="transmembrane region" description="Helical" evidence="1">
    <location>
        <begin position="12"/>
        <end position="31"/>
    </location>
</feature>
<keyword evidence="1" id="KW-1133">Transmembrane helix</keyword>
<keyword evidence="1" id="KW-0472">Membrane</keyword>
<organism evidence="2 3">
    <name type="scientific">Sphingomonas caseinilyticus</name>
    <dbReference type="NCBI Taxonomy" id="2908205"/>
    <lineage>
        <taxon>Bacteria</taxon>
        <taxon>Pseudomonadati</taxon>
        <taxon>Pseudomonadota</taxon>
        <taxon>Alphaproteobacteria</taxon>
        <taxon>Sphingomonadales</taxon>
        <taxon>Sphingomonadaceae</taxon>
        <taxon>Sphingomonas</taxon>
    </lineage>
</organism>
<evidence type="ECO:0000256" key="1">
    <source>
        <dbReference type="SAM" id="Phobius"/>
    </source>
</evidence>
<reference evidence="2 3" key="1">
    <citation type="submission" date="2022-05" db="EMBL/GenBank/DDBJ databases">
        <authorList>
            <person name="Jo J.-H."/>
            <person name="Im W.-T."/>
        </authorList>
    </citation>
    <scope>NUCLEOTIDE SEQUENCE [LARGE SCALE GENOMIC DNA]</scope>
    <source>
        <strain evidence="2 3">NSE70-1</strain>
    </source>
</reference>
<keyword evidence="3" id="KW-1185">Reference proteome</keyword>
<evidence type="ECO:0000313" key="2">
    <source>
        <dbReference type="EMBL" id="MCL6697238.1"/>
    </source>
</evidence>
<sequence length="166" mass="17552">MKTAQKQHVLETAVEWVAPILLAAALGWAGFRLGAPLAGIVAAAIVAFAGGLGIMRRTDHAAPAAIAPFEAAAIEPVEPDELLLTAEDEVLILDDPLVEPPSDSRVVRLFERQEPTPGELVDRITDFLGGTRQPVLVPQRPVEDQFSADASAALHAALANIKASLR</sequence>
<feature type="transmembrane region" description="Helical" evidence="1">
    <location>
        <begin position="37"/>
        <end position="55"/>
    </location>
</feature>
<gene>
    <name evidence="2" type="ORF">LZ496_00330</name>
</gene>
<dbReference type="RefSeq" id="WP_249902619.1">
    <property type="nucleotide sequence ID" value="NZ_JAMGBA010000001.1"/>
</dbReference>
<proteinExistence type="predicted"/>
<keyword evidence="1" id="KW-0812">Transmembrane</keyword>
<protein>
    <submittedName>
        <fullName evidence="2">Uncharacterized protein</fullName>
    </submittedName>
</protein>
<dbReference type="Proteomes" id="UP001203410">
    <property type="component" value="Unassembled WGS sequence"/>
</dbReference>
<name>A0ABT0RQY9_9SPHN</name>
<evidence type="ECO:0000313" key="3">
    <source>
        <dbReference type="Proteomes" id="UP001203410"/>
    </source>
</evidence>
<comment type="caution">
    <text evidence="2">The sequence shown here is derived from an EMBL/GenBank/DDBJ whole genome shotgun (WGS) entry which is preliminary data.</text>
</comment>
<accession>A0ABT0RQY9</accession>
<dbReference type="EMBL" id="JAMGBA010000001">
    <property type="protein sequence ID" value="MCL6697238.1"/>
    <property type="molecule type" value="Genomic_DNA"/>
</dbReference>